<feature type="region of interest" description="Disordered" evidence="1">
    <location>
        <begin position="79"/>
        <end position="107"/>
    </location>
</feature>
<gene>
    <name evidence="3" type="ORF">IN07_22065</name>
</gene>
<comment type="caution">
    <text evidence="3">The sequence shown here is derived from an EMBL/GenBank/DDBJ whole genome shotgun (WGS) entry which is preliminary data.</text>
</comment>
<feature type="transmembrane region" description="Helical" evidence="2">
    <location>
        <begin position="55"/>
        <end position="75"/>
    </location>
</feature>
<protein>
    <recommendedName>
        <fullName evidence="5">ATPase F0F1</fullName>
    </recommendedName>
</protein>
<feature type="compositionally biased region" description="Low complexity" evidence="1">
    <location>
        <begin position="8"/>
        <end position="25"/>
    </location>
</feature>
<evidence type="ECO:0000313" key="3">
    <source>
        <dbReference type="EMBL" id="KGH44671.1"/>
    </source>
</evidence>
<accession>A0A098Y4P0</accession>
<organism evidence="3 4">
    <name type="scientific">Modestobacter caceresii</name>
    <dbReference type="NCBI Taxonomy" id="1522368"/>
    <lineage>
        <taxon>Bacteria</taxon>
        <taxon>Bacillati</taxon>
        <taxon>Actinomycetota</taxon>
        <taxon>Actinomycetes</taxon>
        <taxon>Geodermatophilales</taxon>
        <taxon>Geodermatophilaceae</taxon>
        <taxon>Modestobacter</taxon>
    </lineage>
</organism>
<feature type="compositionally biased region" description="Basic residues" evidence="1">
    <location>
        <begin position="94"/>
        <end position="107"/>
    </location>
</feature>
<keyword evidence="2" id="KW-0472">Membrane</keyword>
<evidence type="ECO:0000256" key="2">
    <source>
        <dbReference type="SAM" id="Phobius"/>
    </source>
</evidence>
<feature type="region of interest" description="Disordered" evidence="1">
    <location>
        <begin position="1"/>
        <end position="25"/>
    </location>
</feature>
<sequence>MAEDTSEPGGARPRPARAARQPSGADMGWAVTGTLLSGMAVWGGVGWLIDQWLDTRVFFPVGIILGVAVAIYVVVKTYGEPDPAPGRDAGHPPGGRRSRPRTQKGQR</sequence>
<keyword evidence="2" id="KW-0812">Transmembrane</keyword>
<dbReference type="STRING" id="1522368.IN07_22065"/>
<dbReference type="OrthoDB" id="5193039at2"/>
<reference evidence="3 4" key="1">
    <citation type="submission" date="2014-07" db="EMBL/GenBank/DDBJ databases">
        <title>Biosystematic studies on Modestobacter strains isolated from extreme hyper-arid desert soil and from historic building.</title>
        <authorList>
            <person name="Bukarasam K."/>
            <person name="Bull A."/>
            <person name="Girard G."/>
            <person name="van Wezel G."/>
            <person name="Goodfellow M."/>
        </authorList>
    </citation>
    <scope>NUCLEOTIDE SEQUENCE [LARGE SCALE GENOMIC DNA]</scope>
    <source>
        <strain evidence="3 4">KNN45-2b</strain>
    </source>
</reference>
<dbReference type="AlphaFoldDB" id="A0A098Y4P0"/>
<dbReference type="Proteomes" id="UP000029713">
    <property type="component" value="Unassembled WGS sequence"/>
</dbReference>
<proteinExistence type="predicted"/>
<keyword evidence="2" id="KW-1133">Transmembrane helix</keyword>
<name>A0A098Y4P0_9ACTN</name>
<evidence type="ECO:0000313" key="4">
    <source>
        <dbReference type="Proteomes" id="UP000029713"/>
    </source>
</evidence>
<evidence type="ECO:0008006" key="5">
    <source>
        <dbReference type="Google" id="ProtNLM"/>
    </source>
</evidence>
<keyword evidence="4" id="KW-1185">Reference proteome</keyword>
<feature type="transmembrane region" description="Helical" evidence="2">
    <location>
        <begin position="27"/>
        <end position="49"/>
    </location>
</feature>
<dbReference type="EMBL" id="JPMX01000118">
    <property type="protein sequence ID" value="KGH44671.1"/>
    <property type="molecule type" value="Genomic_DNA"/>
</dbReference>
<evidence type="ECO:0000256" key="1">
    <source>
        <dbReference type="SAM" id="MobiDB-lite"/>
    </source>
</evidence>